<gene>
    <name evidence="2" type="ORF">PoB_002320800</name>
</gene>
<feature type="compositionally biased region" description="Polar residues" evidence="1">
    <location>
        <begin position="63"/>
        <end position="76"/>
    </location>
</feature>
<keyword evidence="3" id="KW-1185">Reference proteome</keyword>
<sequence length="82" mass="8875">MNSMSAAQWCSGAALECAGIFLPRVRARQRCLGVMGTACNRPTVYCLLSQRLKERLFSGPGVKNQSRTLDNSSRRSPITAGA</sequence>
<dbReference type="AlphaFoldDB" id="A0AAV3ZQ68"/>
<organism evidence="2 3">
    <name type="scientific">Plakobranchus ocellatus</name>
    <dbReference type="NCBI Taxonomy" id="259542"/>
    <lineage>
        <taxon>Eukaryota</taxon>
        <taxon>Metazoa</taxon>
        <taxon>Spiralia</taxon>
        <taxon>Lophotrochozoa</taxon>
        <taxon>Mollusca</taxon>
        <taxon>Gastropoda</taxon>
        <taxon>Heterobranchia</taxon>
        <taxon>Euthyneura</taxon>
        <taxon>Panpulmonata</taxon>
        <taxon>Sacoglossa</taxon>
        <taxon>Placobranchoidea</taxon>
        <taxon>Plakobranchidae</taxon>
        <taxon>Plakobranchus</taxon>
    </lineage>
</organism>
<reference evidence="2 3" key="1">
    <citation type="journal article" date="2021" name="Elife">
        <title>Chloroplast acquisition without the gene transfer in kleptoplastic sea slugs, Plakobranchus ocellatus.</title>
        <authorList>
            <person name="Maeda T."/>
            <person name="Takahashi S."/>
            <person name="Yoshida T."/>
            <person name="Shimamura S."/>
            <person name="Takaki Y."/>
            <person name="Nagai Y."/>
            <person name="Toyoda A."/>
            <person name="Suzuki Y."/>
            <person name="Arimoto A."/>
            <person name="Ishii H."/>
            <person name="Satoh N."/>
            <person name="Nishiyama T."/>
            <person name="Hasebe M."/>
            <person name="Maruyama T."/>
            <person name="Minagawa J."/>
            <person name="Obokata J."/>
            <person name="Shigenobu S."/>
        </authorList>
    </citation>
    <scope>NUCLEOTIDE SEQUENCE [LARGE SCALE GENOMIC DNA]</scope>
</reference>
<dbReference type="EMBL" id="BLXT01002699">
    <property type="protein sequence ID" value="GFN96702.1"/>
    <property type="molecule type" value="Genomic_DNA"/>
</dbReference>
<comment type="caution">
    <text evidence="2">The sequence shown here is derived from an EMBL/GenBank/DDBJ whole genome shotgun (WGS) entry which is preliminary data.</text>
</comment>
<evidence type="ECO:0008006" key="4">
    <source>
        <dbReference type="Google" id="ProtNLM"/>
    </source>
</evidence>
<accession>A0AAV3ZQ68</accession>
<protein>
    <recommendedName>
        <fullName evidence="4">Secreted protein</fullName>
    </recommendedName>
</protein>
<feature type="region of interest" description="Disordered" evidence="1">
    <location>
        <begin position="60"/>
        <end position="82"/>
    </location>
</feature>
<evidence type="ECO:0000313" key="3">
    <source>
        <dbReference type="Proteomes" id="UP000735302"/>
    </source>
</evidence>
<evidence type="ECO:0000313" key="2">
    <source>
        <dbReference type="EMBL" id="GFN96702.1"/>
    </source>
</evidence>
<dbReference type="Proteomes" id="UP000735302">
    <property type="component" value="Unassembled WGS sequence"/>
</dbReference>
<name>A0AAV3ZQ68_9GAST</name>
<proteinExistence type="predicted"/>
<evidence type="ECO:0000256" key="1">
    <source>
        <dbReference type="SAM" id="MobiDB-lite"/>
    </source>
</evidence>